<accession>A0AAD9PYI7</accession>
<evidence type="ECO:0000313" key="1">
    <source>
        <dbReference type="EMBL" id="KAK2551430.1"/>
    </source>
</evidence>
<proteinExistence type="predicted"/>
<keyword evidence="2" id="KW-1185">Reference proteome</keyword>
<protein>
    <submittedName>
        <fullName evidence="1">Uncharacterized protein</fullName>
    </submittedName>
</protein>
<organism evidence="1 2">
    <name type="scientific">Acropora cervicornis</name>
    <name type="common">Staghorn coral</name>
    <dbReference type="NCBI Taxonomy" id="6130"/>
    <lineage>
        <taxon>Eukaryota</taxon>
        <taxon>Metazoa</taxon>
        <taxon>Cnidaria</taxon>
        <taxon>Anthozoa</taxon>
        <taxon>Hexacorallia</taxon>
        <taxon>Scleractinia</taxon>
        <taxon>Astrocoeniina</taxon>
        <taxon>Acroporidae</taxon>
        <taxon>Acropora</taxon>
    </lineage>
</organism>
<dbReference type="AlphaFoldDB" id="A0AAD9PYI7"/>
<name>A0AAD9PYI7_ACRCE</name>
<gene>
    <name evidence="1" type="ORF">P5673_027613</name>
</gene>
<dbReference type="EMBL" id="JARQWQ010000097">
    <property type="protein sequence ID" value="KAK2551430.1"/>
    <property type="molecule type" value="Genomic_DNA"/>
</dbReference>
<sequence length="75" mass="8282">MKFSSSISVEITLEKLALQGTPVSKVEVLHYSEAQQHDLFYGKSRAKSMFPPLQILGFQIGPEDGLPSVDFEALV</sequence>
<reference evidence="1" key="2">
    <citation type="journal article" date="2023" name="Science">
        <title>Genomic signatures of disease resistance in endangered staghorn corals.</title>
        <authorList>
            <person name="Vollmer S.V."/>
            <person name="Selwyn J.D."/>
            <person name="Despard B.A."/>
            <person name="Roesel C.L."/>
        </authorList>
    </citation>
    <scope>NUCLEOTIDE SEQUENCE</scope>
    <source>
        <strain evidence="1">K2</strain>
    </source>
</reference>
<evidence type="ECO:0000313" key="2">
    <source>
        <dbReference type="Proteomes" id="UP001249851"/>
    </source>
</evidence>
<reference evidence="1" key="1">
    <citation type="journal article" date="2023" name="G3 (Bethesda)">
        <title>Whole genome assembly and annotation of the endangered Caribbean coral Acropora cervicornis.</title>
        <authorList>
            <person name="Selwyn J.D."/>
            <person name="Vollmer S.V."/>
        </authorList>
    </citation>
    <scope>NUCLEOTIDE SEQUENCE</scope>
    <source>
        <strain evidence="1">K2</strain>
    </source>
</reference>
<comment type="caution">
    <text evidence="1">The sequence shown here is derived from an EMBL/GenBank/DDBJ whole genome shotgun (WGS) entry which is preliminary data.</text>
</comment>
<dbReference type="Proteomes" id="UP001249851">
    <property type="component" value="Unassembled WGS sequence"/>
</dbReference>